<protein>
    <submittedName>
        <fullName evidence="1">Uncharacterized protein</fullName>
    </submittedName>
</protein>
<name>U4LYH9_PYROM</name>
<proteinExistence type="predicted"/>
<gene>
    <name evidence="1" type="ORF">PCON_04579</name>
</gene>
<organism evidence="1 2">
    <name type="scientific">Pyronema omphalodes (strain CBS 100304)</name>
    <name type="common">Pyronema confluens</name>
    <dbReference type="NCBI Taxonomy" id="1076935"/>
    <lineage>
        <taxon>Eukaryota</taxon>
        <taxon>Fungi</taxon>
        <taxon>Dikarya</taxon>
        <taxon>Ascomycota</taxon>
        <taxon>Pezizomycotina</taxon>
        <taxon>Pezizomycetes</taxon>
        <taxon>Pezizales</taxon>
        <taxon>Pyronemataceae</taxon>
        <taxon>Pyronema</taxon>
    </lineage>
</organism>
<sequence>MGLMKATCRSDVKGCNCSDTTMWRFHNSKWTRFSSGLRVHFEYGITASPSSIRPQQLHMDLSNFVAIPVSLCQASLGSTVRLCTLSSFVRSLLGLNIHFHRFGSRTKN</sequence>
<evidence type="ECO:0000313" key="1">
    <source>
        <dbReference type="EMBL" id="CCX34903.1"/>
    </source>
</evidence>
<dbReference type="EMBL" id="HF936663">
    <property type="protein sequence ID" value="CCX34903.1"/>
    <property type="molecule type" value="Genomic_DNA"/>
</dbReference>
<dbReference type="Proteomes" id="UP000018144">
    <property type="component" value="Unassembled WGS sequence"/>
</dbReference>
<keyword evidence="2" id="KW-1185">Reference proteome</keyword>
<dbReference type="AlphaFoldDB" id="U4LYH9"/>
<reference evidence="1 2" key="1">
    <citation type="journal article" date="2013" name="PLoS Genet.">
        <title>The genome and development-dependent transcriptomes of Pyronema confluens: a window into fungal evolution.</title>
        <authorList>
            <person name="Traeger S."/>
            <person name="Altegoer F."/>
            <person name="Freitag M."/>
            <person name="Gabaldon T."/>
            <person name="Kempken F."/>
            <person name="Kumar A."/>
            <person name="Marcet-Houben M."/>
            <person name="Poggeler S."/>
            <person name="Stajich J.E."/>
            <person name="Nowrousian M."/>
        </authorList>
    </citation>
    <scope>NUCLEOTIDE SEQUENCE [LARGE SCALE GENOMIC DNA]</scope>
    <source>
        <strain evidence="2">CBS 100304</strain>
        <tissue evidence="1">Vegetative mycelium</tissue>
    </source>
</reference>
<accession>U4LYH9</accession>
<evidence type="ECO:0000313" key="2">
    <source>
        <dbReference type="Proteomes" id="UP000018144"/>
    </source>
</evidence>